<dbReference type="Proteomes" id="UP001157418">
    <property type="component" value="Unassembled WGS sequence"/>
</dbReference>
<reference evidence="1 2" key="1">
    <citation type="submission" date="2022-01" db="EMBL/GenBank/DDBJ databases">
        <authorList>
            <person name="Xiong W."/>
            <person name="Schranz E."/>
        </authorList>
    </citation>
    <scope>NUCLEOTIDE SEQUENCE [LARGE SCALE GENOMIC DNA]</scope>
</reference>
<dbReference type="EMBL" id="CAKMRJ010000001">
    <property type="protein sequence ID" value="CAH1415332.1"/>
    <property type="molecule type" value="Genomic_DNA"/>
</dbReference>
<keyword evidence="2" id="KW-1185">Reference proteome</keyword>
<accession>A0AAU9LLT3</accession>
<evidence type="ECO:0000313" key="2">
    <source>
        <dbReference type="Proteomes" id="UP001157418"/>
    </source>
</evidence>
<gene>
    <name evidence="1" type="ORF">LVIROSA_LOCUS3189</name>
</gene>
<proteinExistence type="predicted"/>
<protein>
    <submittedName>
        <fullName evidence="1">Uncharacterized protein</fullName>
    </submittedName>
</protein>
<organism evidence="1 2">
    <name type="scientific">Lactuca virosa</name>
    <dbReference type="NCBI Taxonomy" id="75947"/>
    <lineage>
        <taxon>Eukaryota</taxon>
        <taxon>Viridiplantae</taxon>
        <taxon>Streptophyta</taxon>
        <taxon>Embryophyta</taxon>
        <taxon>Tracheophyta</taxon>
        <taxon>Spermatophyta</taxon>
        <taxon>Magnoliopsida</taxon>
        <taxon>eudicotyledons</taxon>
        <taxon>Gunneridae</taxon>
        <taxon>Pentapetalae</taxon>
        <taxon>asterids</taxon>
        <taxon>campanulids</taxon>
        <taxon>Asterales</taxon>
        <taxon>Asteraceae</taxon>
        <taxon>Cichorioideae</taxon>
        <taxon>Cichorieae</taxon>
        <taxon>Lactucinae</taxon>
        <taxon>Lactuca</taxon>
    </lineage>
</organism>
<name>A0AAU9LLT3_9ASTR</name>
<evidence type="ECO:0000313" key="1">
    <source>
        <dbReference type="EMBL" id="CAH1415332.1"/>
    </source>
</evidence>
<comment type="caution">
    <text evidence="1">The sequence shown here is derived from an EMBL/GenBank/DDBJ whole genome shotgun (WGS) entry which is preliminary data.</text>
</comment>
<dbReference type="AlphaFoldDB" id="A0AAU9LLT3"/>
<sequence length="236" mass="27018">MSSITRTLITMAPPYVLYTYAPTPNAIKATGTPDSPIVIMANNVAFSPNIPKNYVNTGFEDFVAYLSAYPLHYAFVYVHDSFLPQHVFEFHFTTTFTDAEVIVGILNDGYHMISMTIMDVRRALRLPIHDKNFHLPSIDECRAILVWSTLILQHFGTGYDDDQAEDWIHSFTSSKLFNQDPDDERRITKGMQKWINAPREYEKLAYVAPTVLSEYELMGNEIHLVSNQETSEHTKT</sequence>